<evidence type="ECO:0000256" key="2">
    <source>
        <dbReference type="ARBA" id="ARBA00011738"/>
    </source>
</evidence>
<comment type="caution">
    <text evidence="11">The sequence shown here is derived from an EMBL/GenBank/DDBJ whole genome shotgun (WGS) entry which is preliminary data.</text>
</comment>
<feature type="region of interest" description="Disordered" evidence="9">
    <location>
        <begin position="162"/>
        <end position="183"/>
    </location>
</feature>
<evidence type="ECO:0000313" key="12">
    <source>
        <dbReference type="Proteomes" id="UP000217918"/>
    </source>
</evidence>
<dbReference type="PROSITE" id="PS51747">
    <property type="entry name" value="CYT_DCMP_DEAMINASES_2"/>
    <property type="match status" value="1"/>
</dbReference>
<dbReference type="PANTHER" id="PTHR11079">
    <property type="entry name" value="CYTOSINE DEAMINASE FAMILY MEMBER"/>
    <property type="match status" value="1"/>
</dbReference>
<dbReference type="EC" id="3.5.4.33" evidence="8"/>
<evidence type="ECO:0000256" key="9">
    <source>
        <dbReference type="SAM" id="MobiDB-lite"/>
    </source>
</evidence>
<comment type="subunit">
    <text evidence="2 8">Homodimer.</text>
</comment>
<dbReference type="InterPro" id="IPR016192">
    <property type="entry name" value="APOBEC/CMP_deaminase_Zn-bd"/>
</dbReference>
<sequence length="183" mass="20204">MREQTYTAQQRHYMEEALFEAEQAAVIGEVPIGAVIVHNGQIIGRGHNLREHGHDATLHAEIRAIEEACATLQSWRLNDCQLYVTIEPCLMCSGAIINARIPEVFYGARDPKAGAVDSLYATLTDSRLNHTVAVHEGLLAKDAGERMVAFFKAARRRQKAAKKARKAAQVNAPDKLLDSTKKS</sequence>
<keyword evidence="4 8" id="KW-0479">Metal-binding</keyword>
<dbReference type="EMBL" id="NVYO01000001">
    <property type="protein sequence ID" value="PBQ23122.1"/>
    <property type="molecule type" value="Genomic_DNA"/>
</dbReference>
<comment type="catalytic activity">
    <reaction evidence="7 8">
        <text>adenosine(34) in tRNA + H2O + H(+) = inosine(34) in tRNA + NH4(+)</text>
        <dbReference type="Rhea" id="RHEA:43168"/>
        <dbReference type="Rhea" id="RHEA-COMP:10373"/>
        <dbReference type="Rhea" id="RHEA-COMP:10374"/>
        <dbReference type="ChEBI" id="CHEBI:15377"/>
        <dbReference type="ChEBI" id="CHEBI:15378"/>
        <dbReference type="ChEBI" id="CHEBI:28938"/>
        <dbReference type="ChEBI" id="CHEBI:74411"/>
        <dbReference type="ChEBI" id="CHEBI:82852"/>
        <dbReference type="EC" id="3.5.4.33"/>
    </reaction>
</comment>
<dbReference type="PANTHER" id="PTHR11079:SF202">
    <property type="entry name" value="TRNA-SPECIFIC ADENOSINE DEAMINASE"/>
    <property type="match status" value="1"/>
</dbReference>
<feature type="binding site" evidence="8">
    <location>
        <position position="59"/>
    </location>
    <ligand>
        <name>Zn(2+)</name>
        <dbReference type="ChEBI" id="CHEBI:29105"/>
        <note>catalytic</note>
    </ligand>
</feature>
<gene>
    <name evidence="8" type="primary">tadA</name>
    <name evidence="11" type="ORF">CNR29_03455</name>
</gene>
<comment type="similarity">
    <text evidence="1">Belongs to the cytidine and deoxycytidylate deaminase family. ADAT2 subfamily.</text>
</comment>
<dbReference type="AlphaFoldDB" id="A0A2A3TVN7"/>
<dbReference type="Proteomes" id="UP000217918">
    <property type="component" value="Unassembled WGS sequence"/>
</dbReference>
<dbReference type="HAMAP" id="MF_00972">
    <property type="entry name" value="tRNA_aden_deaminase"/>
    <property type="match status" value="1"/>
</dbReference>
<evidence type="ECO:0000259" key="10">
    <source>
        <dbReference type="PROSITE" id="PS51747"/>
    </source>
</evidence>
<dbReference type="RefSeq" id="WP_075168481.1">
    <property type="nucleotide sequence ID" value="NZ_CAKMBH010000001.1"/>
</dbReference>
<evidence type="ECO:0000256" key="4">
    <source>
        <dbReference type="ARBA" id="ARBA00022723"/>
    </source>
</evidence>
<feature type="domain" description="CMP/dCMP-type deaminase" evidence="10">
    <location>
        <begin position="8"/>
        <end position="117"/>
    </location>
</feature>
<keyword evidence="6 8" id="KW-0862">Zinc</keyword>
<dbReference type="GO" id="GO:0002100">
    <property type="term" value="P:tRNA wobble adenosine to inosine editing"/>
    <property type="evidence" value="ECO:0007669"/>
    <property type="project" value="UniProtKB-UniRule"/>
</dbReference>
<proteinExistence type="inferred from homology"/>
<feature type="binding site" evidence="8">
    <location>
        <position position="89"/>
    </location>
    <ligand>
        <name>Zn(2+)</name>
        <dbReference type="ChEBI" id="CHEBI:29105"/>
        <note>catalytic</note>
    </ligand>
</feature>
<comment type="cofactor">
    <cofactor evidence="8">
        <name>Zn(2+)</name>
        <dbReference type="ChEBI" id="CHEBI:29105"/>
    </cofactor>
    <text evidence="8">Binds 1 zinc ion per subunit.</text>
</comment>
<dbReference type="InterPro" id="IPR002125">
    <property type="entry name" value="CMP_dCMP_dom"/>
</dbReference>
<dbReference type="Gene3D" id="3.40.140.10">
    <property type="entry name" value="Cytidine Deaminase, domain 2"/>
    <property type="match status" value="1"/>
</dbReference>
<evidence type="ECO:0000256" key="8">
    <source>
        <dbReference type="HAMAP-Rule" id="MF_00972"/>
    </source>
</evidence>
<dbReference type="FunFam" id="3.40.140.10:FF:000005">
    <property type="entry name" value="tRNA-specific adenosine deaminase"/>
    <property type="match status" value="1"/>
</dbReference>
<dbReference type="NCBIfam" id="NF008113">
    <property type="entry name" value="PRK10860.1"/>
    <property type="match status" value="1"/>
</dbReference>
<evidence type="ECO:0000256" key="5">
    <source>
        <dbReference type="ARBA" id="ARBA00022801"/>
    </source>
</evidence>
<dbReference type="GO" id="GO:0052717">
    <property type="term" value="F:tRNA-specific adenosine-34 deaminase activity"/>
    <property type="evidence" value="ECO:0007669"/>
    <property type="project" value="UniProtKB-UniRule"/>
</dbReference>
<name>A0A2A3TVN7_LEVBR</name>
<feature type="binding site" evidence="8">
    <location>
        <position position="92"/>
    </location>
    <ligand>
        <name>Zn(2+)</name>
        <dbReference type="ChEBI" id="CHEBI:29105"/>
        <note>catalytic</note>
    </ligand>
</feature>
<organism evidence="11 12">
    <name type="scientific">Levilactobacillus brevis</name>
    <name type="common">Lactobacillus brevis</name>
    <dbReference type="NCBI Taxonomy" id="1580"/>
    <lineage>
        <taxon>Bacteria</taxon>
        <taxon>Bacillati</taxon>
        <taxon>Bacillota</taxon>
        <taxon>Bacilli</taxon>
        <taxon>Lactobacillales</taxon>
        <taxon>Lactobacillaceae</taxon>
        <taxon>Levilactobacillus</taxon>
    </lineage>
</organism>
<dbReference type="InterPro" id="IPR058535">
    <property type="entry name" value="MafB19-deam"/>
</dbReference>
<reference evidence="11 12" key="1">
    <citation type="submission" date="2017-09" db="EMBL/GenBank/DDBJ databases">
        <title>Genome sequence of Lactobacillus brevis D7.</title>
        <authorList>
            <person name="Kwon M.-S."/>
            <person name="Lim S.K."/>
            <person name="Choi H.-J."/>
        </authorList>
    </citation>
    <scope>NUCLEOTIDE SEQUENCE [LARGE SCALE GENOMIC DNA]</scope>
    <source>
        <strain evidence="11 12">D7</strain>
    </source>
</reference>
<evidence type="ECO:0000256" key="6">
    <source>
        <dbReference type="ARBA" id="ARBA00022833"/>
    </source>
</evidence>
<accession>A0A2A3TVN7</accession>
<protein>
    <recommendedName>
        <fullName evidence="8">tRNA-specific adenosine deaminase</fullName>
        <ecNumber evidence="8">3.5.4.33</ecNumber>
    </recommendedName>
</protein>
<dbReference type="PROSITE" id="PS00903">
    <property type="entry name" value="CYT_DCMP_DEAMINASES_1"/>
    <property type="match status" value="1"/>
</dbReference>
<evidence type="ECO:0000256" key="3">
    <source>
        <dbReference type="ARBA" id="ARBA00022694"/>
    </source>
</evidence>
<evidence type="ECO:0000256" key="1">
    <source>
        <dbReference type="ARBA" id="ARBA00010669"/>
    </source>
</evidence>
<dbReference type="SUPFAM" id="SSF53927">
    <property type="entry name" value="Cytidine deaminase-like"/>
    <property type="match status" value="1"/>
</dbReference>
<evidence type="ECO:0000256" key="7">
    <source>
        <dbReference type="ARBA" id="ARBA00048045"/>
    </source>
</evidence>
<feature type="active site" description="Proton donor" evidence="8">
    <location>
        <position position="61"/>
    </location>
</feature>
<keyword evidence="3 8" id="KW-0819">tRNA processing</keyword>
<dbReference type="CDD" id="cd01285">
    <property type="entry name" value="nucleoside_deaminase"/>
    <property type="match status" value="1"/>
</dbReference>
<dbReference type="InterPro" id="IPR016193">
    <property type="entry name" value="Cytidine_deaminase-like"/>
</dbReference>
<dbReference type="GO" id="GO:0008270">
    <property type="term" value="F:zinc ion binding"/>
    <property type="evidence" value="ECO:0007669"/>
    <property type="project" value="UniProtKB-UniRule"/>
</dbReference>
<keyword evidence="5 8" id="KW-0378">Hydrolase</keyword>
<dbReference type="InterPro" id="IPR028883">
    <property type="entry name" value="tRNA_aden_deaminase"/>
</dbReference>
<dbReference type="Pfam" id="PF14437">
    <property type="entry name" value="MafB19-deam"/>
    <property type="match status" value="1"/>
</dbReference>
<evidence type="ECO:0000313" key="11">
    <source>
        <dbReference type="EMBL" id="PBQ23122.1"/>
    </source>
</evidence>
<comment type="function">
    <text evidence="8">Catalyzes the deamination of adenosine to inosine at the wobble position 34 of tRNA(Arg2).</text>
</comment>